<organism evidence="2 4">
    <name type="scientific">Paenibacillus barcinonensis</name>
    <dbReference type="NCBI Taxonomy" id="198119"/>
    <lineage>
        <taxon>Bacteria</taxon>
        <taxon>Bacillati</taxon>
        <taxon>Bacillota</taxon>
        <taxon>Bacilli</taxon>
        <taxon>Bacillales</taxon>
        <taxon>Paenibacillaceae</taxon>
        <taxon>Paenibacillus</taxon>
    </lineage>
</organism>
<keyword evidence="1" id="KW-1133">Transmembrane helix</keyword>
<accession>A0A2V4VD38</accession>
<keyword evidence="1" id="KW-0472">Membrane</keyword>
<gene>
    <name evidence="2" type="ORF">DFQ00_13226</name>
    <name evidence="3" type="ORF">HUB98_13100</name>
</gene>
<dbReference type="EMBL" id="CP054614">
    <property type="protein sequence ID" value="QKS57159.1"/>
    <property type="molecule type" value="Genomic_DNA"/>
</dbReference>
<dbReference type="RefSeq" id="WP_110899469.1">
    <property type="nucleotide sequence ID" value="NZ_CP054614.1"/>
</dbReference>
<dbReference type="Proteomes" id="UP000509327">
    <property type="component" value="Chromosome"/>
</dbReference>
<evidence type="ECO:0000256" key="1">
    <source>
        <dbReference type="SAM" id="Phobius"/>
    </source>
</evidence>
<keyword evidence="5" id="KW-1185">Reference proteome</keyword>
<dbReference type="AlphaFoldDB" id="A0A2V4VD38"/>
<proteinExistence type="predicted"/>
<keyword evidence="1" id="KW-0812">Transmembrane</keyword>
<reference evidence="2 4" key="1">
    <citation type="submission" date="2018-06" db="EMBL/GenBank/DDBJ databases">
        <title>Genomic Encyclopedia of Type Strains, Phase III (KMG-III): the genomes of soil and plant-associated and newly described type strains.</title>
        <authorList>
            <person name="Whitman W."/>
        </authorList>
    </citation>
    <scope>NUCLEOTIDE SEQUENCE [LARGE SCALE GENOMIC DNA]</scope>
    <source>
        <strain evidence="2 4">CECT 7022</strain>
    </source>
</reference>
<dbReference type="Proteomes" id="UP000247790">
    <property type="component" value="Unassembled WGS sequence"/>
</dbReference>
<name>A0A2V4VD38_PAEBA</name>
<evidence type="ECO:0008006" key="6">
    <source>
        <dbReference type="Google" id="ProtNLM"/>
    </source>
</evidence>
<evidence type="ECO:0000313" key="3">
    <source>
        <dbReference type="EMBL" id="QKS57159.1"/>
    </source>
</evidence>
<evidence type="ECO:0000313" key="4">
    <source>
        <dbReference type="Proteomes" id="UP000247790"/>
    </source>
</evidence>
<feature type="transmembrane region" description="Helical" evidence="1">
    <location>
        <begin position="6"/>
        <end position="26"/>
    </location>
</feature>
<protein>
    <recommendedName>
        <fullName evidence="6">Immunity protein 17 of polymorphic toxin system</fullName>
    </recommendedName>
</protein>
<sequence>MTWLPYALIIGIALFGGIATLIIGNSKANRFSNPEYDRRTKQNLSKLTYVYVGAVVLGIGGLILYVYNG</sequence>
<dbReference type="EMBL" id="QJSW01000032">
    <property type="protein sequence ID" value="PYE42790.1"/>
    <property type="molecule type" value="Genomic_DNA"/>
</dbReference>
<evidence type="ECO:0000313" key="5">
    <source>
        <dbReference type="Proteomes" id="UP000509327"/>
    </source>
</evidence>
<feature type="transmembrane region" description="Helical" evidence="1">
    <location>
        <begin position="47"/>
        <end position="67"/>
    </location>
</feature>
<evidence type="ECO:0000313" key="2">
    <source>
        <dbReference type="EMBL" id="PYE42790.1"/>
    </source>
</evidence>
<reference evidence="3 5" key="2">
    <citation type="submission" date="2020-06" db="EMBL/GenBank/DDBJ databases">
        <title>Complete genome of Paenibacillus barcinonensis KACC11450.</title>
        <authorList>
            <person name="Kim M."/>
            <person name="Park Y.-J."/>
            <person name="Shin J.-H."/>
        </authorList>
    </citation>
    <scope>NUCLEOTIDE SEQUENCE [LARGE SCALE GENOMIC DNA]</scope>
    <source>
        <strain evidence="3 5">KACC11450</strain>
    </source>
</reference>